<comment type="caution">
    <text evidence="7">The sequence shown here is derived from an EMBL/GenBank/DDBJ whole genome shotgun (WGS) entry which is preliminary data.</text>
</comment>
<feature type="transmembrane region" description="Helical" evidence="6">
    <location>
        <begin position="133"/>
        <end position="151"/>
    </location>
</feature>
<sequence length="484" mass="53315">MSNFTAELTAELCLEMAVVTAEGEILSGLWYVGVILSILSSIASNLGVNIQKYSMLKEFQKMEEDHSYREKPYIFQKIWLLGLFMVIFGSIGDFAALGFAAQTLATPVGGFTMVANVFFAHFFLKERLSRRDILATMFVVVGVVIVAASADKTEKTYTLECLLKLYERTTFIVYVIGILFIVGILFAATRYLGRLRREDPHGEAYTRLRRFHPICPAALSGLIGAQSVLFAKCSAELIKKTIEGENQFANWQTYIIILCMFFTIFNQLHWLANGLRLFDAVLIIPVFQCFFITGGVIGGGVFFDEFRGLSLLLKLLFFLGVVTTVFGVFLLSQRDQSGIGEAKVAPETAVAEAPGQDLQSPREASIGSEHGSSSVFLNPSQEHDPIALAAAHAHAVNHAADDRPMTPLPMSLHHHGLVVSDLYTALRSASLSHETRRIPTPEHPMGGRRDTEPNVGTGRTGDPLATSDPTHKAVRMNSCPHPRK</sequence>
<evidence type="ECO:0000256" key="4">
    <source>
        <dbReference type="ARBA" id="ARBA00023136"/>
    </source>
</evidence>
<dbReference type="FunCoup" id="A0A2R5GLU7">
    <property type="interactions" value="39"/>
</dbReference>
<dbReference type="AlphaFoldDB" id="A0A2R5GLU7"/>
<name>A0A2R5GLU7_9STRA</name>
<feature type="transmembrane region" description="Helical" evidence="6">
    <location>
        <begin position="280"/>
        <end position="303"/>
    </location>
</feature>
<dbReference type="InParanoid" id="A0A2R5GLU7"/>
<dbReference type="GO" id="GO:0016020">
    <property type="term" value="C:membrane"/>
    <property type="evidence" value="ECO:0007669"/>
    <property type="project" value="UniProtKB-SubCell"/>
</dbReference>
<dbReference type="PANTHER" id="PTHR12570">
    <property type="match status" value="1"/>
</dbReference>
<dbReference type="InterPro" id="IPR008521">
    <property type="entry name" value="Mg_trans_NIPA"/>
</dbReference>
<keyword evidence="8" id="KW-1185">Reference proteome</keyword>
<reference evidence="7 8" key="1">
    <citation type="submission" date="2017-12" db="EMBL/GenBank/DDBJ databases">
        <title>Sequencing, de novo assembly and annotation of complete genome of a new Thraustochytrid species, strain FCC1311.</title>
        <authorList>
            <person name="Sedici K."/>
            <person name="Godart F."/>
            <person name="Aiese Cigliano R."/>
            <person name="Sanseverino W."/>
            <person name="Barakat M."/>
            <person name="Ortet P."/>
            <person name="Marechal E."/>
            <person name="Cagnac O."/>
            <person name="Amato A."/>
        </authorList>
    </citation>
    <scope>NUCLEOTIDE SEQUENCE [LARGE SCALE GENOMIC DNA]</scope>
</reference>
<evidence type="ECO:0000256" key="5">
    <source>
        <dbReference type="SAM" id="MobiDB-lite"/>
    </source>
</evidence>
<evidence type="ECO:0000313" key="8">
    <source>
        <dbReference type="Proteomes" id="UP000241890"/>
    </source>
</evidence>
<evidence type="ECO:0000313" key="7">
    <source>
        <dbReference type="EMBL" id="GBG29603.1"/>
    </source>
</evidence>
<dbReference type="Pfam" id="PF05653">
    <property type="entry name" value="Mg_trans_NIPA"/>
    <property type="match status" value="1"/>
</dbReference>
<feature type="transmembrane region" description="Helical" evidence="6">
    <location>
        <begin position="78"/>
        <end position="98"/>
    </location>
</feature>
<protein>
    <submittedName>
        <fullName evidence="7">Magnesium transporter NIPA2</fullName>
    </submittedName>
</protein>
<comment type="subcellular location">
    <subcellularLocation>
        <location evidence="1">Membrane</location>
        <topology evidence="1">Multi-pass membrane protein</topology>
    </subcellularLocation>
</comment>
<dbReference type="GO" id="GO:0015095">
    <property type="term" value="F:magnesium ion transmembrane transporter activity"/>
    <property type="evidence" value="ECO:0007669"/>
    <property type="project" value="InterPro"/>
</dbReference>
<feature type="compositionally biased region" description="Basic and acidic residues" evidence="5">
    <location>
        <begin position="433"/>
        <end position="452"/>
    </location>
</feature>
<gene>
    <name evidence="7" type="ORF">FCC1311_058242</name>
</gene>
<dbReference type="SUPFAM" id="SSF103481">
    <property type="entry name" value="Multidrug resistance efflux transporter EmrE"/>
    <property type="match status" value="1"/>
</dbReference>
<dbReference type="PANTHER" id="PTHR12570:SF9">
    <property type="entry name" value="MAGNESIUM TRANSPORTER NIPA8-RELATED"/>
    <property type="match status" value="1"/>
</dbReference>
<feature type="transmembrane region" description="Helical" evidence="6">
    <location>
        <begin position="309"/>
        <end position="331"/>
    </location>
</feature>
<proteinExistence type="predicted"/>
<keyword evidence="2 6" id="KW-0812">Transmembrane</keyword>
<evidence type="ECO:0000256" key="1">
    <source>
        <dbReference type="ARBA" id="ARBA00004141"/>
    </source>
</evidence>
<feature type="transmembrane region" description="Helical" evidence="6">
    <location>
        <begin position="251"/>
        <end position="268"/>
    </location>
</feature>
<feature type="transmembrane region" description="Helical" evidence="6">
    <location>
        <begin position="171"/>
        <end position="193"/>
    </location>
</feature>
<evidence type="ECO:0000256" key="2">
    <source>
        <dbReference type="ARBA" id="ARBA00022692"/>
    </source>
</evidence>
<organism evidence="7 8">
    <name type="scientific">Hondaea fermentalgiana</name>
    <dbReference type="NCBI Taxonomy" id="2315210"/>
    <lineage>
        <taxon>Eukaryota</taxon>
        <taxon>Sar</taxon>
        <taxon>Stramenopiles</taxon>
        <taxon>Bigyra</taxon>
        <taxon>Labyrinthulomycetes</taxon>
        <taxon>Thraustochytrida</taxon>
        <taxon>Thraustochytriidae</taxon>
        <taxon>Hondaea</taxon>
    </lineage>
</organism>
<feature type="region of interest" description="Disordered" evidence="5">
    <location>
        <begin position="431"/>
        <end position="484"/>
    </location>
</feature>
<dbReference type="EMBL" id="BEYU01000061">
    <property type="protein sequence ID" value="GBG29603.1"/>
    <property type="molecule type" value="Genomic_DNA"/>
</dbReference>
<evidence type="ECO:0000256" key="3">
    <source>
        <dbReference type="ARBA" id="ARBA00022989"/>
    </source>
</evidence>
<accession>A0A2R5GLU7</accession>
<dbReference type="OrthoDB" id="165382at2759"/>
<feature type="transmembrane region" description="Helical" evidence="6">
    <location>
        <begin position="104"/>
        <end position="124"/>
    </location>
</feature>
<keyword evidence="4 6" id="KW-0472">Membrane</keyword>
<keyword evidence="3 6" id="KW-1133">Transmembrane helix</keyword>
<feature type="transmembrane region" description="Helical" evidence="6">
    <location>
        <begin position="28"/>
        <end position="48"/>
    </location>
</feature>
<dbReference type="Proteomes" id="UP000241890">
    <property type="component" value="Unassembled WGS sequence"/>
</dbReference>
<feature type="region of interest" description="Disordered" evidence="5">
    <location>
        <begin position="348"/>
        <end position="373"/>
    </location>
</feature>
<dbReference type="Gene3D" id="1.10.3730.20">
    <property type="match status" value="1"/>
</dbReference>
<evidence type="ECO:0000256" key="6">
    <source>
        <dbReference type="SAM" id="Phobius"/>
    </source>
</evidence>
<dbReference type="InterPro" id="IPR037185">
    <property type="entry name" value="EmrE-like"/>
</dbReference>